<dbReference type="InterPro" id="IPR008183">
    <property type="entry name" value="Aldose_1/G6P_1-epimerase"/>
</dbReference>
<dbReference type="CDD" id="cd09021">
    <property type="entry name" value="Aldose_epim_Ec_YphB"/>
    <property type="match status" value="1"/>
</dbReference>
<dbReference type="RefSeq" id="WP_132925106.1">
    <property type="nucleotide sequence ID" value="NZ_SJOI01000001.1"/>
</dbReference>
<dbReference type="GO" id="GO:0016853">
    <property type="term" value="F:isomerase activity"/>
    <property type="evidence" value="ECO:0007669"/>
    <property type="project" value="InterPro"/>
</dbReference>
<organism evidence="1 2">
    <name type="scientific">Sodalis ligni</name>
    <dbReference type="NCBI Taxonomy" id="2697027"/>
    <lineage>
        <taxon>Bacteria</taxon>
        <taxon>Pseudomonadati</taxon>
        <taxon>Pseudomonadota</taxon>
        <taxon>Gammaproteobacteria</taxon>
        <taxon>Enterobacterales</taxon>
        <taxon>Bruguierivoracaceae</taxon>
        <taxon>Sodalis</taxon>
    </lineage>
</organism>
<accession>A0A4V6NFP9</accession>
<dbReference type="InterPro" id="IPR014718">
    <property type="entry name" value="GH-type_carb-bd"/>
</dbReference>
<dbReference type="Gene3D" id="2.70.98.10">
    <property type="match status" value="1"/>
</dbReference>
<comment type="caution">
    <text evidence="1">The sequence shown here is derived from an EMBL/GenBank/DDBJ whole genome shotgun (WGS) entry which is preliminary data.</text>
</comment>
<dbReference type="SUPFAM" id="SSF74650">
    <property type="entry name" value="Galactose mutarotase-like"/>
    <property type="match status" value="1"/>
</dbReference>
<dbReference type="EMBL" id="SJOI01000001">
    <property type="protein sequence ID" value="TCL06038.1"/>
    <property type="molecule type" value="Genomic_DNA"/>
</dbReference>
<dbReference type="AlphaFoldDB" id="A0A4V6NFP9"/>
<name>A0A4V6NFP9_9GAMM</name>
<gene>
    <name evidence="1" type="ORF">EZJ58_4263</name>
</gene>
<dbReference type="Pfam" id="PF01263">
    <property type="entry name" value="Aldose_epim"/>
    <property type="match status" value="1"/>
</dbReference>
<evidence type="ECO:0000313" key="1">
    <source>
        <dbReference type="EMBL" id="TCL06038.1"/>
    </source>
</evidence>
<dbReference type="Proteomes" id="UP000294555">
    <property type="component" value="Unassembled WGS sequence"/>
</dbReference>
<reference evidence="1 2" key="1">
    <citation type="submission" date="2019-02" db="EMBL/GenBank/DDBJ databases">
        <title>Investigation of anaerobic lignin degradation for improved lignocellulosic biofuels.</title>
        <authorList>
            <person name="Deangelis K."/>
        </authorList>
    </citation>
    <scope>NUCLEOTIDE SEQUENCE [LARGE SCALE GENOMIC DNA]</scope>
    <source>
        <strain evidence="1 2">159R</strain>
    </source>
</reference>
<protein>
    <submittedName>
        <fullName evidence="1">Aldose 1-epimerase</fullName>
    </submittedName>
</protein>
<dbReference type="InterPro" id="IPR011013">
    <property type="entry name" value="Gal_mutarotase_sf_dom"/>
</dbReference>
<keyword evidence="2" id="KW-1185">Reference proteome</keyword>
<evidence type="ECO:0000313" key="2">
    <source>
        <dbReference type="Proteomes" id="UP000294555"/>
    </source>
</evidence>
<proteinExistence type="predicted"/>
<dbReference type="OrthoDB" id="9808779at2"/>
<sequence length="288" mass="31878">MHNITLNNNELSLRCRLQGGALLNLATPDGVNILRPAINPLAEPGECALFPMLPMANRVEGNAFHWRGKRISLPSSPYDERFFLHGDGWLRPWTLEQRQPDSVTLALASVLPGICRYDARLRYELQGGTLLATLGITNTDDQPFPFGLGFHPFFTKTPAMTLWFEGNGYWPEREHHLPAPWRDTLPAGWNFSSPRVPGDKWINNAFSGWPGRAALHDALDGSIVTLSSSADILMVYQPDGSDFICLEPQTHPVNAHRQPGLPGLAILEPGESLTLEMQISRTVQQGAA</sequence>
<dbReference type="GO" id="GO:0030246">
    <property type="term" value="F:carbohydrate binding"/>
    <property type="evidence" value="ECO:0007669"/>
    <property type="project" value="InterPro"/>
</dbReference>
<dbReference type="GO" id="GO:0005975">
    <property type="term" value="P:carbohydrate metabolic process"/>
    <property type="evidence" value="ECO:0007669"/>
    <property type="project" value="InterPro"/>
</dbReference>